<gene>
    <name evidence="6" type="ORF">HNR59_000951</name>
</gene>
<dbReference type="InterPro" id="IPR001288">
    <property type="entry name" value="Translation_initiation_fac_3"/>
</dbReference>
<dbReference type="InterPro" id="IPR019815">
    <property type="entry name" value="Translation_initiation_fac_3_C"/>
</dbReference>
<evidence type="ECO:0000256" key="2">
    <source>
        <dbReference type="ARBA" id="ARBA00022540"/>
    </source>
</evidence>
<dbReference type="GO" id="GO:0003743">
    <property type="term" value="F:translation initiation factor activity"/>
    <property type="evidence" value="ECO:0007669"/>
    <property type="project" value="UniProtKB-UniRule"/>
</dbReference>
<dbReference type="GO" id="GO:0016020">
    <property type="term" value="C:membrane"/>
    <property type="evidence" value="ECO:0007669"/>
    <property type="project" value="TreeGrafter"/>
</dbReference>
<dbReference type="PANTHER" id="PTHR10938:SF0">
    <property type="entry name" value="TRANSLATION INITIATION FACTOR IF-3, MITOCHONDRIAL"/>
    <property type="match status" value="1"/>
</dbReference>
<evidence type="ECO:0000256" key="4">
    <source>
        <dbReference type="NCBIfam" id="TIGR00168"/>
    </source>
</evidence>
<accession>A0A7W9S008</accession>
<evidence type="ECO:0000256" key="3">
    <source>
        <dbReference type="ARBA" id="ARBA00022917"/>
    </source>
</evidence>
<evidence type="ECO:0000256" key="1">
    <source>
        <dbReference type="ARBA" id="ARBA00005439"/>
    </source>
</evidence>
<keyword evidence="7" id="KW-1185">Reference proteome</keyword>
<dbReference type="PANTHER" id="PTHR10938">
    <property type="entry name" value="TRANSLATION INITIATION FACTOR IF-3"/>
    <property type="match status" value="1"/>
</dbReference>
<dbReference type="GO" id="GO:0043022">
    <property type="term" value="F:ribosome binding"/>
    <property type="evidence" value="ECO:0007669"/>
    <property type="project" value="TreeGrafter"/>
</dbReference>
<proteinExistence type="inferred from homology"/>
<evidence type="ECO:0000313" key="7">
    <source>
        <dbReference type="Proteomes" id="UP000533306"/>
    </source>
</evidence>
<dbReference type="Pfam" id="PF00707">
    <property type="entry name" value="IF3_C"/>
    <property type="match status" value="1"/>
</dbReference>
<keyword evidence="2 6" id="KW-0396">Initiation factor</keyword>
<feature type="domain" description="Translation initiation factor 3 C-terminal" evidence="5">
    <location>
        <begin position="1"/>
        <end position="79"/>
    </location>
</feature>
<dbReference type="InterPro" id="IPR036788">
    <property type="entry name" value="T_IF-3_C_sf"/>
</dbReference>
<protein>
    <recommendedName>
        <fullName evidence="4">Translation initiation factor IF-3</fullName>
    </recommendedName>
</protein>
<dbReference type="FunFam" id="3.30.110.10:FF:000001">
    <property type="entry name" value="Translation initiation factor IF-3"/>
    <property type="match status" value="1"/>
</dbReference>
<dbReference type="Gene3D" id="3.30.110.10">
    <property type="entry name" value="Translation initiation factor 3 (IF-3), C-terminal domain"/>
    <property type="match status" value="1"/>
</dbReference>
<comment type="similarity">
    <text evidence="1">Belongs to the IF-3 family.</text>
</comment>
<dbReference type="NCBIfam" id="TIGR00168">
    <property type="entry name" value="infC"/>
    <property type="match status" value="1"/>
</dbReference>
<reference evidence="6 7" key="1">
    <citation type="submission" date="2020-08" db="EMBL/GenBank/DDBJ databases">
        <title>Genomic Encyclopedia of Type Strains, Phase IV (KMG-IV): sequencing the most valuable type-strain genomes for metagenomic binning, comparative biology and taxonomic classification.</title>
        <authorList>
            <person name="Goeker M."/>
        </authorList>
    </citation>
    <scope>NUCLEOTIDE SEQUENCE [LARGE SCALE GENOMIC DNA]</scope>
    <source>
        <strain evidence="6 7">DSM 11099</strain>
    </source>
</reference>
<dbReference type="SUPFAM" id="SSF55200">
    <property type="entry name" value="Translation initiation factor IF3, C-terminal domain"/>
    <property type="match status" value="1"/>
</dbReference>
<evidence type="ECO:0000259" key="5">
    <source>
        <dbReference type="Pfam" id="PF00707"/>
    </source>
</evidence>
<organism evidence="6 7">
    <name type="scientific">Aquamicrobium lusatiense</name>
    <dbReference type="NCBI Taxonomy" id="89772"/>
    <lineage>
        <taxon>Bacteria</taxon>
        <taxon>Pseudomonadati</taxon>
        <taxon>Pseudomonadota</taxon>
        <taxon>Alphaproteobacteria</taxon>
        <taxon>Hyphomicrobiales</taxon>
        <taxon>Phyllobacteriaceae</taxon>
        <taxon>Aquamicrobium</taxon>
    </lineage>
</organism>
<sequence>MRPNIDDHDYEVKMKAARRFFDEGDKVKVTLRFRGREMAHMELGMQLLNKVREETATIAKVEAEPKLEGRQMMMVLAPR</sequence>
<dbReference type="AlphaFoldDB" id="A0A7W9S008"/>
<dbReference type="GO" id="GO:0005829">
    <property type="term" value="C:cytosol"/>
    <property type="evidence" value="ECO:0007669"/>
    <property type="project" value="TreeGrafter"/>
</dbReference>
<name>A0A7W9S008_9HYPH</name>
<dbReference type="Proteomes" id="UP000533306">
    <property type="component" value="Unassembled WGS sequence"/>
</dbReference>
<keyword evidence="3" id="KW-0648">Protein biosynthesis</keyword>
<evidence type="ECO:0000313" key="6">
    <source>
        <dbReference type="EMBL" id="MBB6011606.1"/>
    </source>
</evidence>
<comment type="caution">
    <text evidence="6">The sequence shown here is derived from an EMBL/GenBank/DDBJ whole genome shotgun (WGS) entry which is preliminary data.</text>
</comment>
<dbReference type="GO" id="GO:0032790">
    <property type="term" value="P:ribosome disassembly"/>
    <property type="evidence" value="ECO:0007669"/>
    <property type="project" value="TreeGrafter"/>
</dbReference>
<dbReference type="EMBL" id="JACHEU010000001">
    <property type="protein sequence ID" value="MBB6011606.1"/>
    <property type="molecule type" value="Genomic_DNA"/>
</dbReference>